<dbReference type="CDD" id="cd16913">
    <property type="entry name" value="YkuD_like"/>
    <property type="match status" value="1"/>
</dbReference>
<evidence type="ECO:0000256" key="6">
    <source>
        <dbReference type="SAM" id="MobiDB-lite"/>
    </source>
</evidence>
<dbReference type="SUPFAM" id="SSF69360">
    <property type="entry name" value="Cell wall binding repeat"/>
    <property type="match status" value="1"/>
</dbReference>
<dbReference type="Gene3D" id="2.10.270.10">
    <property type="entry name" value="Cholin Binding"/>
    <property type="match status" value="1"/>
</dbReference>
<sequence>MKFTNVKKTVLTGVVMGAALFTFNFTALPGSVNLPAVVQAAEANFTGEEAGKLYLTGQLYTGIALKDGKLYNYKEGVQGVAYTGIFTGKYLNVSTGAQAQINGVYYQNGSVFSGVTGRKYYVKGLLQSNFTGWKKVGGKIYYFTKGVAPAKGFKMLKSYTGGSTKYKYYFKEDGSLSTNLFKDWGYNKCIKTKMTIEINTQTHNVTFYLYDKKTKKYIIPAKTVLCSTSAKANGTPRGHFFLMKTSAKRWVRVPNNNTRFYQWATRIAGTPTLVHSSVYTKYGNNKALSASYYNKLGNSNTSYCVRMQAVNAKIVYDIAKKTPKKQRTWINIVKKNKKGPFGVVKLKHTTGKLKNSRKTDPTDPVLFPGNPFSVK</sequence>
<dbReference type="InterPro" id="IPR005490">
    <property type="entry name" value="LD_TPept_cat_dom"/>
</dbReference>
<dbReference type="AlphaFoldDB" id="A0A285PNQ7"/>
<gene>
    <name evidence="8" type="ORF">EHLA_0063</name>
</gene>
<keyword evidence="5" id="KW-0961">Cell wall biogenesis/degradation</keyword>
<proteinExistence type="predicted"/>
<evidence type="ECO:0000256" key="7">
    <source>
        <dbReference type="SAM" id="SignalP"/>
    </source>
</evidence>
<comment type="pathway">
    <text evidence="1">Cell wall biogenesis; peptidoglycan biosynthesis.</text>
</comment>
<dbReference type="KEGG" id="ehl:EHLA_0063"/>
<accession>A0A285PNQ7</accession>
<keyword evidence="9" id="KW-1185">Reference proteome</keyword>
<name>A0A285PNQ7_9FIRM</name>
<keyword evidence="4" id="KW-0573">Peptidoglycan synthesis</keyword>
<keyword evidence="2" id="KW-0808">Transferase</keyword>
<feature type="region of interest" description="Disordered" evidence="6">
    <location>
        <begin position="352"/>
        <end position="375"/>
    </location>
</feature>
<dbReference type="SUPFAM" id="SSF141523">
    <property type="entry name" value="L,D-transpeptidase catalytic domain-like"/>
    <property type="match status" value="1"/>
</dbReference>
<evidence type="ECO:0000256" key="3">
    <source>
        <dbReference type="ARBA" id="ARBA00022960"/>
    </source>
</evidence>
<evidence type="ECO:0000256" key="4">
    <source>
        <dbReference type="ARBA" id="ARBA00022984"/>
    </source>
</evidence>
<evidence type="ECO:0000256" key="1">
    <source>
        <dbReference type="ARBA" id="ARBA00004752"/>
    </source>
</evidence>
<feature type="chain" id="PRO_5039693769" evidence="7">
    <location>
        <begin position="28"/>
        <end position="375"/>
    </location>
</feature>
<evidence type="ECO:0000313" key="9">
    <source>
        <dbReference type="Proteomes" id="UP000217549"/>
    </source>
</evidence>
<dbReference type="InterPro" id="IPR038063">
    <property type="entry name" value="Transpep_catalytic_dom"/>
</dbReference>
<protein>
    <submittedName>
        <fullName evidence="8">Consensus disorder prediction</fullName>
    </submittedName>
</protein>
<dbReference type="GO" id="GO:0071555">
    <property type="term" value="P:cell wall organization"/>
    <property type="evidence" value="ECO:0007669"/>
    <property type="project" value="UniProtKB-KW"/>
</dbReference>
<dbReference type="Proteomes" id="UP000217549">
    <property type="component" value="Chromosome I"/>
</dbReference>
<dbReference type="Gene3D" id="2.40.440.10">
    <property type="entry name" value="L,D-transpeptidase catalytic domain-like"/>
    <property type="match status" value="1"/>
</dbReference>
<dbReference type="GO" id="GO:0008360">
    <property type="term" value="P:regulation of cell shape"/>
    <property type="evidence" value="ECO:0007669"/>
    <property type="project" value="UniProtKB-KW"/>
</dbReference>
<dbReference type="EMBL" id="LT907978">
    <property type="protein sequence ID" value="SOB70842.1"/>
    <property type="molecule type" value="Genomic_DNA"/>
</dbReference>
<feature type="signal peptide" evidence="7">
    <location>
        <begin position="1"/>
        <end position="27"/>
    </location>
</feature>
<organism evidence="8 9">
    <name type="scientific">Anaerobutyricum hallii</name>
    <dbReference type="NCBI Taxonomy" id="39488"/>
    <lineage>
        <taxon>Bacteria</taxon>
        <taxon>Bacillati</taxon>
        <taxon>Bacillota</taxon>
        <taxon>Clostridia</taxon>
        <taxon>Lachnospirales</taxon>
        <taxon>Lachnospiraceae</taxon>
        <taxon>Anaerobutyricum</taxon>
    </lineage>
</organism>
<dbReference type="UniPathway" id="UPA00219"/>
<evidence type="ECO:0000256" key="2">
    <source>
        <dbReference type="ARBA" id="ARBA00022679"/>
    </source>
</evidence>
<dbReference type="GO" id="GO:0016740">
    <property type="term" value="F:transferase activity"/>
    <property type="evidence" value="ECO:0007669"/>
    <property type="project" value="UniProtKB-KW"/>
</dbReference>
<reference evidence="9" key="1">
    <citation type="submission" date="2017-09" db="EMBL/GenBank/DDBJ databases">
        <authorList>
            <person name="Shetty A S."/>
        </authorList>
    </citation>
    <scope>NUCLEOTIDE SEQUENCE [LARGE SCALE GENOMIC DNA]</scope>
</reference>
<dbReference type="GO" id="GO:0009252">
    <property type="term" value="P:peptidoglycan biosynthetic process"/>
    <property type="evidence" value="ECO:0007669"/>
    <property type="project" value="UniProtKB-UniPathway"/>
</dbReference>
<evidence type="ECO:0000256" key="5">
    <source>
        <dbReference type="ARBA" id="ARBA00023316"/>
    </source>
</evidence>
<keyword evidence="7" id="KW-0732">Signal</keyword>
<keyword evidence="3" id="KW-0133">Cell shape</keyword>
<dbReference type="RefSeq" id="WP_096238881.1">
    <property type="nucleotide sequence ID" value="NZ_LT907978.1"/>
</dbReference>
<evidence type="ECO:0000313" key="8">
    <source>
        <dbReference type="EMBL" id="SOB70842.1"/>
    </source>
</evidence>